<evidence type="ECO:0000256" key="2">
    <source>
        <dbReference type="ARBA" id="ARBA00002204"/>
    </source>
</evidence>
<dbReference type="FunFam" id="3.50.30.50:FF:000001">
    <property type="entry name" value="Kynurenine formamidase"/>
    <property type="match status" value="1"/>
</dbReference>
<evidence type="ECO:0000256" key="4">
    <source>
        <dbReference type="ARBA" id="ARBA00012930"/>
    </source>
</evidence>
<keyword evidence="7 12" id="KW-0378">Hydrolase</keyword>
<evidence type="ECO:0000256" key="5">
    <source>
        <dbReference type="ARBA" id="ARBA00014889"/>
    </source>
</evidence>
<keyword evidence="6" id="KW-0479">Metal-binding</keyword>
<sequence length="216" mass="23362">MWIDVTYPVNDKLLIYPGDPPYERTVCSSMEKGDYCNVSQISLGCHTGTHVDAPLHFVPGGAGVDFIDLDRINGPVRVIGYDILGDSPQDIGLEFLKSCHIHPGERLLFKTSNGRRFKGKTLLKDYAAIDLEAAKYLVRMEVKCIGIDYLTIEPAGSGDGGVHKTILGAGIPVIETLSLEAVTPGRYEMMCLPLRLSDAEASPVRALLKSTGAAKG</sequence>
<dbReference type="RefSeq" id="WP_183773258.1">
    <property type="nucleotide sequence ID" value="NZ_CAWVEG010000035.1"/>
</dbReference>
<comment type="caution">
    <text evidence="12">The sequence shown here is derived from an EMBL/GenBank/DDBJ whole genome shotgun (WGS) entry which is preliminary data.</text>
</comment>
<dbReference type="GO" id="GO:0019441">
    <property type="term" value="P:L-tryptophan catabolic process to kynurenine"/>
    <property type="evidence" value="ECO:0007669"/>
    <property type="project" value="InterPro"/>
</dbReference>
<dbReference type="GO" id="GO:0046872">
    <property type="term" value="F:metal ion binding"/>
    <property type="evidence" value="ECO:0007669"/>
    <property type="project" value="UniProtKB-KW"/>
</dbReference>
<dbReference type="Gene3D" id="3.50.30.50">
    <property type="entry name" value="Putative cyclase"/>
    <property type="match status" value="1"/>
</dbReference>
<dbReference type="Pfam" id="PF04199">
    <property type="entry name" value="Cyclase"/>
    <property type="match status" value="1"/>
</dbReference>
<name>A0A7W8M4V8_9FIRM</name>
<dbReference type="SUPFAM" id="SSF102198">
    <property type="entry name" value="Putative cyclase"/>
    <property type="match status" value="1"/>
</dbReference>
<dbReference type="InterPro" id="IPR007325">
    <property type="entry name" value="KFase/CYL"/>
</dbReference>
<organism evidence="12 13">
    <name type="scientific">Catenibacillus scindens</name>
    <dbReference type="NCBI Taxonomy" id="673271"/>
    <lineage>
        <taxon>Bacteria</taxon>
        <taxon>Bacillati</taxon>
        <taxon>Bacillota</taxon>
        <taxon>Clostridia</taxon>
        <taxon>Lachnospirales</taxon>
        <taxon>Lachnospiraceae</taxon>
        <taxon>Catenibacillus</taxon>
    </lineage>
</organism>
<evidence type="ECO:0000256" key="8">
    <source>
        <dbReference type="ARBA" id="ARBA00022833"/>
    </source>
</evidence>
<comment type="catalytic activity">
    <reaction evidence="10">
        <text>N-formyl-L-kynurenine + H2O = L-kynurenine + formate + H(+)</text>
        <dbReference type="Rhea" id="RHEA:13009"/>
        <dbReference type="ChEBI" id="CHEBI:15377"/>
        <dbReference type="ChEBI" id="CHEBI:15378"/>
        <dbReference type="ChEBI" id="CHEBI:15740"/>
        <dbReference type="ChEBI" id="CHEBI:57959"/>
        <dbReference type="ChEBI" id="CHEBI:58629"/>
        <dbReference type="EC" id="3.5.1.9"/>
    </reaction>
</comment>
<evidence type="ECO:0000256" key="1">
    <source>
        <dbReference type="ARBA" id="ARBA00001947"/>
    </source>
</evidence>
<evidence type="ECO:0000256" key="3">
    <source>
        <dbReference type="ARBA" id="ARBA00011738"/>
    </source>
</evidence>
<evidence type="ECO:0000313" key="12">
    <source>
        <dbReference type="EMBL" id="MBB5264578.1"/>
    </source>
</evidence>
<keyword evidence="13" id="KW-1185">Reference proteome</keyword>
<gene>
    <name evidence="12" type="ORF">HNP82_001705</name>
</gene>
<dbReference type="GO" id="GO:0004061">
    <property type="term" value="F:arylformamidase activity"/>
    <property type="evidence" value="ECO:0007669"/>
    <property type="project" value="UniProtKB-EC"/>
</dbReference>
<dbReference type="PANTHER" id="PTHR31118">
    <property type="entry name" value="CYCLASE-LIKE PROTEIN 2"/>
    <property type="match status" value="1"/>
</dbReference>
<keyword evidence="8" id="KW-0862">Zinc</keyword>
<proteinExistence type="predicted"/>
<dbReference type="EMBL" id="JACHFW010000005">
    <property type="protein sequence ID" value="MBB5264578.1"/>
    <property type="molecule type" value="Genomic_DNA"/>
</dbReference>
<dbReference type="PANTHER" id="PTHR31118:SF12">
    <property type="entry name" value="CYCLASE-LIKE PROTEIN 2"/>
    <property type="match status" value="1"/>
</dbReference>
<protein>
    <recommendedName>
        <fullName evidence="5">Kynurenine formamidase</fullName>
        <ecNumber evidence="4">3.5.1.9</ecNumber>
    </recommendedName>
</protein>
<evidence type="ECO:0000256" key="7">
    <source>
        <dbReference type="ARBA" id="ARBA00022801"/>
    </source>
</evidence>
<dbReference type="Proteomes" id="UP000543642">
    <property type="component" value="Unassembled WGS sequence"/>
</dbReference>
<accession>A0A7W8M4V8</accession>
<dbReference type="AlphaFoldDB" id="A0A7W8M4V8"/>
<evidence type="ECO:0000256" key="9">
    <source>
        <dbReference type="ARBA" id="ARBA00023079"/>
    </source>
</evidence>
<comment type="function">
    <text evidence="2">Catalyzes the hydrolysis of N-formyl-L-kynurenine to L-kynurenine, the second step in the kynurenine pathway of tryptophan degradation.</text>
</comment>
<keyword evidence="9" id="KW-0823">Tryptophan catabolism</keyword>
<evidence type="ECO:0000256" key="6">
    <source>
        <dbReference type="ARBA" id="ARBA00022723"/>
    </source>
</evidence>
<comment type="subunit">
    <text evidence="3">Homodimer.</text>
</comment>
<evidence type="ECO:0000313" key="13">
    <source>
        <dbReference type="Proteomes" id="UP000543642"/>
    </source>
</evidence>
<dbReference type="InterPro" id="IPR037175">
    <property type="entry name" value="KFase_sf"/>
</dbReference>
<evidence type="ECO:0000256" key="11">
    <source>
        <dbReference type="ARBA" id="ARBA00060547"/>
    </source>
</evidence>
<comment type="cofactor">
    <cofactor evidence="1">
        <name>Zn(2+)</name>
        <dbReference type="ChEBI" id="CHEBI:29105"/>
    </cofactor>
</comment>
<reference evidence="12 13" key="1">
    <citation type="submission" date="2020-08" db="EMBL/GenBank/DDBJ databases">
        <title>Genomic Encyclopedia of Type Strains, Phase IV (KMG-IV): sequencing the most valuable type-strain genomes for metagenomic binning, comparative biology and taxonomic classification.</title>
        <authorList>
            <person name="Goeker M."/>
        </authorList>
    </citation>
    <scope>NUCLEOTIDE SEQUENCE [LARGE SCALE GENOMIC DNA]</scope>
    <source>
        <strain evidence="12 13">DSM 106146</strain>
    </source>
</reference>
<comment type="pathway">
    <text evidence="11">Amino-acid degradation; L-tryptophan degradation via kynurenine pathway; L-kynurenine from L-tryptophan: step 2/2.</text>
</comment>
<dbReference type="EC" id="3.5.1.9" evidence="4"/>
<evidence type="ECO:0000256" key="10">
    <source>
        <dbReference type="ARBA" id="ARBA00048496"/>
    </source>
</evidence>